<name>A0A0W8G8Z3_9ZZZZ</name>
<accession>A0A0W8G8Z3</accession>
<organism evidence="1">
    <name type="scientific">hydrocarbon metagenome</name>
    <dbReference type="NCBI Taxonomy" id="938273"/>
    <lineage>
        <taxon>unclassified sequences</taxon>
        <taxon>metagenomes</taxon>
        <taxon>ecological metagenomes</taxon>
    </lineage>
</organism>
<dbReference type="AlphaFoldDB" id="A0A0W8G8Z3"/>
<gene>
    <name evidence="1" type="ORF">ASZ90_001199</name>
</gene>
<proteinExistence type="predicted"/>
<dbReference type="EMBL" id="LNQE01000153">
    <property type="protein sequence ID" value="KUG28931.1"/>
    <property type="molecule type" value="Genomic_DNA"/>
</dbReference>
<evidence type="ECO:0000313" key="1">
    <source>
        <dbReference type="EMBL" id="KUG28931.1"/>
    </source>
</evidence>
<protein>
    <recommendedName>
        <fullName evidence="2">Signal transduction histidine kinase dimerisation/phosphoacceptor domain-containing protein</fullName>
    </recommendedName>
</protein>
<dbReference type="Gene3D" id="1.10.287.130">
    <property type="match status" value="1"/>
</dbReference>
<sequence length="234" mass="24172">MGVSGKNTAKDGREAAFMGAVTASITHEVQNVLAIIQQSAGLMGDLLHVSRMESLKSLGLRKGFKYHDKFSTLIAAIGEQVERGSNLSDGLNRLAHVPDSPETTTDLRTAAGLLFSLIGRIARKKRIEFVLESGAGGPGPRAQCPPMLALMALYGVAQAIIDAVSGCTIRVAVGAAEDEPSVDFILPEGGAGSPPIDLPGSFDAGEGAGSPRATSLADRIRLVFPPCPVGPAGD</sequence>
<evidence type="ECO:0008006" key="2">
    <source>
        <dbReference type="Google" id="ProtNLM"/>
    </source>
</evidence>
<reference evidence="1" key="1">
    <citation type="journal article" date="2015" name="Proc. Natl. Acad. Sci. U.S.A.">
        <title>Networks of energetic and metabolic interactions define dynamics in microbial communities.</title>
        <authorList>
            <person name="Embree M."/>
            <person name="Liu J.K."/>
            <person name="Al-Bassam M.M."/>
            <person name="Zengler K."/>
        </authorList>
    </citation>
    <scope>NUCLEOTIDE SEQUENCE</scope>
</reference>
<comment type="caution">
    <text evidence="1">The sequence shown here is derived from an EMBL/GenBank/DDBJ whole genome shotgun (WGS) entry which is preliminary data.</text>
</comment>